<dbReference type="RefSeq" id="WP_176067716.1">
    <property type="nucleotide sequence ID" value="NZ_BJTG01000009.1"/>
</dbReference>
<evidence type="ECO:0000313" key="8">
    <source>
        <dbReference type="Proteomes" id="UP000503640"/>
    </source>
</evidence>
<sequence>MRRSAALRFCGALALAALTGAAAARGRGWELAVAAALLAAYVATMGRAIGGALRAESALRDELRSTVAARTEELERRGAELARSVRQLEVARTHLGVTDRLAAVGRLAGGVAHEVNNPLAIALTNIGWVREHLAAALAGGGDGSAAPAPEELVTALQEAEEASQRVARTVRDLQDFAQERTGGPAAADLVLVLQHVERLVAPEVRARGRLSVELPREPLWVPAAPSRLGQLFAHLLLHAARAIPPGERGEVRLTARRQGETAVVEVQDDGPSLDPEALAHVFDPFYDAWSGGESSGLGLAVCHGLTGALGGEITAERGARGGTAYRVRLPVLANQARLAIRPPDPSRPRVLVVDDEPLVCASLYRLLSRRFDVVPQTSPRQALSLLRAGERFDAVLCDLMMPELSGPAFHQELARARPELAQRVVFLTGGAFTEGTLAFLEATDLPRLQKPCDAAELVRVLSSRCPGPTARAS</sequence>
<dbReference type="Pfam" id="PF02518">
    <property type="entry name" value="HATPase_c"/>
    <property type="match status" value="1"/>
</dbReference>
<dbReference type="SUPFAM" id="SSF52172">
    <property type="entry name" value="CheY-like"/>
    <property type="match status" value="1"/>
</dbReference>
<dbReference type="GO" id="GO:0000155">
    <property type="term" value="F:phosphorelay sensor kinase activity"/>
    <property type="evidence" value="ECO:0007669"/>
    <property type="project" value="InterPro"/>
</dbReference>
<keyword evidence="3 4" id="KW-0597">Phosphoprotein</keyword>
<dbReference type="Pfam" id="PF00072">
    <property type="entry name" value="Response_reg"/>
    <property type="match status" value="1"/>
</dbReference>
<dbReference type="EC" id="2.7.13.3" evidence="2"/>
<evidence type="ECO:0000256" key="1">
    <source>
        <dbReference type="ARBA" id="ARBA00000085"/>
    </source>
</evidence>
<dbReference type="CDD" id="cd00075">
    <property type="entry name" value="HATPase"/>
    <property type="match status" value="1"/>
</dbReference>
<comment type="caution">
    <text evidence="7">The sequence shown here is derived from an EMBL/GenBank/DDBJ whole genome shotgun (WGS) entry which is preliminary data.</text>
</comment>
<evidence type="ECO:0000259" key="6">
    <source>
        <dbReference type="PROSITE" id="PS50110"/>
    </source>
</evidence>
<dbReference type="SMART" id="SM00387">
    <property type="entry name" value="HATPase_c"/>
    <property type="match status" value="1"/>
</dbReference>
<dbReference type="InterPro" id="IPR036097">
    <property type="entry name" value="HisK_dim/P_sf"/>
</dbReference>
<protein>
    <recommendedName>
        <fullName evidence="2">histidine kinase</fullName>
        <ecNumber evidence="2">2.7.13.3</ecNumber>
    </recommendedName>
</protein>
<dbReference type="InterPro" id="IPR003661">
    <property type="entry name" value="HisK_dim/P_dom"/>
</dbReference>
<evidence type="ECO:0000259" key="5">
    <source>
        <dbReference type="PROSITE" id="PS50109"/>
    </source>
</evidence>
<dbReference type="SUPFAM" id="SSF55874">
    <property type="entry name" value="ATPase domain of HSP90 chaperone/DNA topoisomerase II/histidine kinase"/>
    <property type="match status" value="1"/>
</dbReference>
<dbReference type="PRINTS" id="PR00344">
    <property type="entry name" value="BCTRLSENSOR"/>
</dbReference>
<dbReference type="InterPro" id="IPR004358">
    <property type="entry name" value="Sig_transdc_His_kin-like_C"/>
</dbReference>
<dbReference type="PROSITE" id="PS50109">
    <property type="entry name" value="HIS_KIN"/>
    <property type="match status" value="1"/>
</dbReference>
<dbReference type="PANTHER" id="PTHR43547">
    <property type="entry name" value="TWO-COMPONENT HISTIDINE KINASE"/>
    <property type="match status" value="1"/>
</dbReference>
<dbReference type="InterPro" id="IPR005467">
    <property type="entry name" value="His_kinase_dom"/>
</dbReference>
<dbReference type="PANTHER" id="PTHR43547:SF2">
    <property type="entry name" value="HYBRID SIGNAL TRANSDUCTION HISTIDINE KINASE C"/>
    <property type="match status" value="1"/>
</dbReference>
<feature type="modified residue" description="4-aspartylphosphate" evidence="4">
    <location>
        <position position="398"/>
    </location>
</feature>
<evidence type="ECO:0000313" key="7">
    <source>
        <dbReference type="EMBL" id="GEJ58805.1"/>
    </source>
</evidence>
<dbReference type="SMART" id="SM00388">
    <property type="entry name" value="HisKA"/>
    <property type="match status" value="1"/>
</dbReference>
<dbReference type="Pfam" id="PF00512">
    <property type="entry name" value="HisKA"/>
    <property type="match status" value="1"/>
</dbReference>
<comment type="catalytic activity">
    <reaction evidence="1">
        <text>ATP + protein L-histidine = ADP + protein N-phospho-L-histidine.</text>
        <dbReference type="EC" id="2.7.13.3"/>
    </reaction>
</comment>
<dbReference type="Gene3D" id="3.30.565.10">
    <property type="entry name" value="Histidine kinase-like ATPase, C-terminal domain"/>
    <property type="match status" value="1"/>
</dbReference>
<gene>
    <name evidence="7" type="ORF">AMYX_35460</name>
</gene>
<dbReference type="Gene3D" id="1.10.287.130">
    <property type="match status" value="1"/>
</dbReference>
<evidence type="ECO:0000256" key="4">
    <source>
        <dbReference type="PROSITE-ProRule" id="PRU00169"/>
    </source>
</evidence>
<evidence type="ECO:0000256" key="2">
    <source>
        <dbReference type="ARBA" id="ARBA00012438"/>
    </source>
</evidence>
<feature type="domain" description="Response regulatory" evidence="6">
    <location>
        <begin position="349"/>
        <end position="465"/>
    </location>
</feature>
<name>A0A7I9VQY0_9BACT</name>
<dbReference type="AlphaFoldDB" id="A0A7I9VQY0"/>
<dbReference type="SMART" id="SM00448">
    <property type="entry name" value="REC"/>
    <property type="match status" value="1"/>
</dbReference>
<dbReference type="PROSITE" id="PS50110">
    <property type="entry name" value="RESPONSE_REGULATORY"/>
    <property type="match status" value="1"/>
</dbReference>
<dbReference type="InterPro" id="IPR011006">
    <property type="entry name" value="CheY-like_superfamily"/>
</dbReference>
<proteinExistence type="predicted"/>
<dbReference type="EMBL" id="BJTG01000009">
    <property type="protein sequence ID" value="GEJ58805.1"/>
    <property type="molecule type" value="Genomic_DNA"/>
</dbReference>
<dbReference type="InterPro" id="IPR003594">
    <property type="entry name" value="HATPase_dom"/>
</dbReference>
<reference evidence="8" key="1">
    <citation type="journal article" date="2020" name="Appl. Environ. Microbiol.">
        <title>Diazotrophic Anaeromyxobacter Isolates from Soils.</title>
        <authorList>
            <person name="Masuda Y."/>
            <person name="Yamanaka H."/>
            <person name="Xu Z.X."/>
            <person name="Shiratori Y."/>
            <person name="Aono T."/>
            <person name="Amachi S."/>
            <person name="Senoo K."/>
            <person name="Itoh H."/>
        </authorList>
    </citation>
    <scope>NUCLEOTIDE SEQUENCE [LARGE SCALE GENOMIC DNA]</scope>
    <source>
        <strain evidence="8">R267</strain>
    </source>
</reference>
<feature type="domain" description="Histidine kinase" evidence="5">
    <location>
        <begin position="110"/>
        <end position="333"/>
    </location>
</feature>
<dbReference type="InterPro" id="IPR001789">
    <property type="entry name" value="Sig_transdc_resp-reg_receiver"/>
</dbReference>
<organism evidence="7 8">
    <name type="scientific">Anaeromyxobacter diazotrophicus</name>
    <dbReference type="NCBI Taxonomy" id="2590199"/>
    <lineage>
        <taxon>Bacteria</taxon>
        <taxon>Pseudomonadati</taxon>
        <taxon>Myxococcota</taxon>
        <taxon>Myxococcia</taxon>
        <taxon>Myxococcales</taxon>
        <taxon>Cystobacterineae</taxon>
        <taxon>Anaeromyxobacteraceae</taxon>
        <taxon>Anaeromyxobacter</taxon>
    </lineage>
</organism>
<keyword evidence="8" id="KW-1185">Reference proteome</keyword>
<dbReference type="Proteomes" id="UP000503640">
    <property type="component" value="Unassembled WGS sequence"/>
</dbReference>
<evidence type="ECO:0000256" key="3">
    <source>
        <dbReference type="ARBA" id="ARBA00022553"/>
    </source>
</evidence>
<dbReference type="InterPro" id="IPR036890">
    <property type="entry name" value="HATPase_C_sf"/>
</dbReference>
<dbReference type="CDD" id="cd00082">
    <property type="entry name" value="HisKA"/>
    <property type="match status" value="1"/>
</dbReference>
<dbReference type="Gene3D" id="3.40.50.2300">
    <property type="match status" value="1"/>
</dbReference>
<dbReference type="SUPFAM" id="SSF47384">
    <property type="entry name" value="Homodimeric domain of signal transducing histidine kinase"/>
    <property type="match status" value="1"/>
</dbReference>
<accession>A0A7I9VQY0</accession>